<reference evidence="5 6" key="1">
    <citation type="submission" date="2019-05" db="EMBL/GenBank/DDBJ databases">
        <title>Draft Genome Sequences of Six Type Strains of the Genus Massilia.</title>
        <authorList>
            <person name="Miess H."/>
            <person name="Frediansyhah A."/>
            <person name="Gross H."/>
        </authorList>
    </citation>
    <scope>NUCLEOTIDE SEQUENCE [LARGE SCALE GENOMIC DNA]</scope>
    <source>
        <strain evidence="5 6">DSMZ 26121</strain>
    </source>
</reference>
<dbReference type="PANTHER" id="PTHR43639">
    <property type="entry name" value="OXIDOREDUCTASE, SHORT-CHAIN DEHYDROGENASE/REDUCTASE FAMILY (AFU_ORTHOLOGUE AFUA_5G02870)"/>
    <property type="match status" value="1"/>
</dbReference>
<dbReference type="Gene3D" id="3.40.50.720">
    <property type="entry name" value="NAD(P)-binding Rossmann-like Domain"/>
    <property type="match status" value="1"/>
</dbReference>
<gene>
    <name evidence="5" type="ORF">FCL38_22315</name>
    <name evidence="4" type="ORF">FHS02_004551</name>
</gene>
<accession>A0A4P8HSN0</accession>
<feature type="region of interest" description="Disordered" evidence="3">
    <location>
        <begin position="1"/>
        <end position="21"/>
    </location>
</feature>
<dbReference type="InterPro" id="IPR036291">
    <property type="entry name" value="NAD(P)-bd_dom_sf"/>
</dbReference>
<dbReference type="Pfam" id="PF13561">
    <property type="entry name" value="adh_short_C2"/>
    <property type="match status" value="1"/>
</dbReference>
<dbReference type="SUPFAM" id="SSF51735">
    <property type="entry name" value="NAD(P)-binding Rossmann-fold domains"/>
    <property type="match status" value="1"/>
</dbReference>
<dbReference type="AlphaFoldDB" id="A0A4P8HSN0"/>
<evidence type="ECO:0000256" key="1">
    <source>
        <dbReference type="ARBA" id="ARBA00006484"/>
    </source>
</evidence>
<keyword evidence="2" id="KW-0560">Oxidoreductase</keyword>
<evidence type="ECO:0000313" key="4">
    <source>
        <dbReference type="EMBL" id="MBB3223698.1"/>
    </source>
</evidence>
<proteinExistence type="inferred from homology"/>
<evidence type="ECO:0000313" key="5">
    <source>
        <dbReference type="EMBL" id="QCP12873.1"/>
    </source>
</evidence>
<dbReference type="Proteomes" id="UP000298763">
    <property type="component" value="Chromosome"/>
</dbReference>
<dbReference type="Proteomes" id="UP000584325">
    <property type="component" value="Unassembled WGS sequence"/>
</dbReference>
<comment type="similarity">
    <text evidence="1">Belongs to the short-chain dehydrogenases/reductases (SDR) family.</text>
</comment>
<keyword evidence="6" id="KW-1185">Reference proteome</keyword>
<dbReference type="NCBIfam" id="NF006597">
    <property type="entry name" value="PRK09134.1"/>
    <property type="match status" value="1"/>
</dbReference>
<dbReference type="EMBL" id="CP040017">
    <property type="protein sequence ID" value="QCP12873.1"/>
    <property type="molecule type" value="Genomic_DNA"/>
</dbReference>
<dbReference type="RefSeq" id="WP_137315698.1">
    <property type="nucleotide sequence ID" value="NZ_CP040017.1"/>
</dbReference>
<evidence type="ECO:0000313" key="7">
    <source>
        <dbReference type="Proteomes" id="UP000584325"/>
    </source>
</evidence>
<dbReference type="PRINTS" id="PR00081">
    <property type="entry name" value="GDHRDH"/>
</dbReference>
<protein>
    <submittedName>
        <fullName evidence="4">NAD(P)-dependent dehydrogenase (Short-subunit alcohol dehydrogenase family)</fullName>
    </submittedName>
    <submittedName>
        <fullName evidence="5">SDR family oxidoreductase</fullName>
    </submittedName>
</protein>
<dbReference type="PANTHER" id="PTHR43639:SF1">
    <property type="entry name" value="SHORT-CHAIN DEHYDROGENASE_REDUCTASE FAMILY PROTEIN"/>
    <property type="match status" value="1"/>
</dbReference>
<dbReference type="GO" id="GO:0016491">
    <property type="term" value="F:oxidoreductase activity"/>
    <property type="evidence" value="ECO:0007669"/>
    <property type="project" value="UniProtKB-KW"/>
</dbReference>
<evidence type="ECO:0000256" key="3">
    <source>
        <dbReference type="SAM" id="MobiDB-lite"/>
    </source>
</evidence>
<reference evidence="4 7" key="2">
    <citation type="submission" date="2020-08" db="EMBL/GenBank/DDBJ databases">
        <title>Genomic Encyclopedia of Type Strains, Phase III (KMG-III): the genomes of soil and plant-associated and newly described type strains.</title>
        <authorList>
            <person name="Whitman W."/>
        </authorList>
    </citation>
    <scope>NUCLEOTIDE SEQUENCE [LARGE SCALE GENOMIC DNA]</scope>
    <source>
        <strain evidence="4 7">CECT 7753</strain>
    </source>
</reference>
<dbReference type="OrthoDB" id="5292672at2"/>
<name>A0A4P8HSN0_9BURK</name>
<dbReference type="EMBL" id="JACHXS010000010">
    <property type="protein sequence ID" value="MBB3223698.1"/>
    <property type="molecule type" value="Genomic_DNA"/>
</dbReference>
<evidence type="ECO:0000313" key="6">
    <source>
        <dbReference type="Proteomes" id="UP000298763"/>
    </source>
</evidence>
<feature type="compositionally biased region" description="Low complexity" evidence="3">
    <location>
        <begin position="7"/>
        <end position="21"/>
    </location>
</feature>
<sequence length="277" mass="28449">MSTTDQATGDETAGQAAAGQASANNHGAPVALVTGAGRRLGRAIALALAHAGWDVAIHYRASRAEAEEVAAHIAALGRRTALVHGELSDEASVRRLLPAAADALGPVTCVVNNASLFDYDSATDFSMTKLDAHMRANVAAPLLLAQALHAQVADGAQGVVVNLLDQKLYNLNPDFLSYTLSKAALHTATTVLAQALAPKVRVVGVAPGITMVSGDQSEAGFAKAHTQTPLGRSSTPEDIAAAVLYAATARAVTGTTLLVDGGQHLLPLPRDVMFLAK</sequence>
<evidence type="ECO:0000256" key="2">
    <source>
        <dbReference type="ARBA" id="ARBA00023002"/>
    </source>
</evidence>
<organism evidence="4 7">
    <name type="scientific">Pseudoduganella umbonata</name>
    <dbReference type="NCBI Taxonomy" id="864828"/>
    <lineage>
        <taxon>Bacteria</taxon>
        <taxon>Pseudomonadati</taxon>
        <taxon>Pseudomonadota</taxon>
        <taxon>Betaproteobacteria</taxon>
        <taxon>Burkholderiales</taxon>
        <taxon>Oxalobacteraceae</taxon>
        <taxon>Telluria group</taxon>
        <taxon>Pseudoduganella</taxon>
    </lineage>
</organism>
<dbReference type="InterPro" id="IPR002347">
    <property type="entry name" value="SDR_fam"/>
</dbReference>